<keyword evidence="2" id="KW-1185">Reference proteome</keyword>
<keyword evidence="1" id="KW-0489">Methyltransferase</keyword>
<dbReference type="PANTHER" id="PTHR40036">
    <property type="entry name" value="MACROCIN O-METHYLTRANSFERASE"/>
    <property type="match status" value="1"/>
</dbReference>
<sequence length="230" mass="25857">MTEDARLLEIVAAIRRGFLGGKYGSYNILNLAKLVAGFDSVQYYLDRMSTCPPFASDLDLLASATNWASIDGLTLEFGVASGRTINHLASLIPDSQIFGFDWFKGLPETWRSDRPMGTFAGSVPEVRSNVSLVNGLFEETLPSFVAEHLEPIRLLHVDCDLYSSTVTIFTNLAPRIVSGTIIVFDEYFNYPGWRLHEHKAFQEYATRADRKYEYLGFVPDHQQVCIKITT</sequence>
<dbReference type="GO" id="GO:0008168">
    <property type="term" value="F:methyltransferase activity"/>
    <property type="evidence" value="ECO:0007669"/>
    <property type="project" value="UniProtKB-KW"/>
</dbReference>
<dbReference type="EMBL" id="JAGIKT010000113">
    <property type="protein sequence ID" value="MBP0116049.1"/>
    <property type="molecule type" value="Genomic_DNA"/>
</dbReference>
<dbReference type="Pfam" id="PF13578">
    <property type="entry name" value="Methyltransf_24"/>
    <property type="match status" value="1"/>
</dbReference>
<dbReference type="RefSeq" id="WP_209296566.1">
    <property type="nucleotide sequence ID" value="NZ_JAGIKT010000113.1"/>
</dbReference>
<gene>
    <name evidence="1" type="ORF">JWS04_34300</name>
</gene>
<dbReference type="InterPro" id="IPR029063">
    <property type="entry name" value="SAM-dependent_MTases_sf"/>
</dbReference>
<comment type="caution">
    <text evidence="1">The sequence shown here is derived from an EMBL/GenBank/DDBJ whole genome shotgun (WGS) entry which is preliminary data.</text>
</comment>
<dbReference type="SUPFAM" id="SSF53335">
    <property type="entry name" value="S-adenosyl-L-methionine-dependent methyltransferases"/>
    <property type="match status" value="1"/>
</dbReference>
<evidence type="ECO:0000313" key="2">
    <source>
        <dbReference type="Proteomes" id="UP000669317"/>
    </source>
</evidence>
<proteinExistence type="predicted"/>
<dbReference type="GO" id="GO:0032259">
    <property type="term" value="P:methylation"/>
    <property type="evidence" value="ECO:0007669"/>
    <property type="project" value="UniProtKB-KW"/>
</dbReference>
<dbReference type="InterPro" id="IPR008884">
    <property type="entry name" value="TylF_MeTrfase"/>
</dbReference>
<keyword evidence="1" id="KW-0808">Transferase</keyword>
<name>A0ABS4A6L2_9BRAD</name>
<dbReference type="Gene3D" id="3.40.50.150">
    <property type="entry name" value="Vaccinia Virus protein VP39"/>
    <property type="match status" value="1"/>
</dbReference>
<accession>A0ABS4A6L2</accession>
<evidence type="ECO:0000313" key="1">
    <source>
        <dbReference type="EMBL" id="MBP0116049.1"/>
    </source>
</evidence>
<reference evidence="1 2" key="1">
    <citation type="submission" date="2021-03" db="EMBL/GenBank/DDBJ databases">
        <title>Genome Sequence of Bradyrhizobium vignae strain ISRA400.</title>
        <authorList>
            <person name="Tisa L.S."/>
            <person name="Svistoonoff S."/>
            <person name="Hocher V."/>
            <person name="Fall S."/>
            <person name="Zaiya A."/>
            <person name="Naing D."/>
            <person name="Niang N."/>
            <person name="Diouf A."/>
            <person name="Dasylva M.C."/>
            <person name="Toure O."/>
            <person name="Gueye M."/>
            <person name="Gully D."/>
            <person name="Tisseyre P."/>
            <person name="Simpson S."/>
            <person name="Morris K."/>
            <person name="Thomas W.K."/>
        </authorList>
    </citation>
    <scope>NUCLEOTIDE SEQUENCE [LARGE SCALE GENOMIC DNA]</scope>
    <source>
        <strain evidence="1 2">ISRA400</strain>
    </source>
</reference>
<dbReference type="Proteomes" id="UP000669317">
    <property type="component" value="Unassembled WGS sequence"/>
</dbReference>
<dbReference type="PANTHER" id="PTHR40036:SF1">
    <property type="entry name" value="MACROCIN O-METHYLTRANSFERASE"/>
    <property type="match status" value="1"/>
</dbReference>
<organism evidence="1 2">
    <name type="scientific">Bradyrhizobium vignae</name>
    <dbReference type="NCBI Taxonomy" id="1549949"/>
    <lineage>
        <taxon>Bacteria</taxon>
        <taxon>Pseudomonadati</taxon>
        <taxon>Pseudomonadota</taxon>
        <taxon>Alphaproteobacteria</taxon>
        <taxon>Hyphomicrobiales</taxon>
        <taxon>Nitrobacteraceae</taxon>
        <taxon>Bradyrhizobium</taxon>
    </lineage>
</organism>
<protein>
    <submittedName>
        <fullName evidence="1">Class I SAM-dependent methyltransferase</fullName>
    </submittedName>
</protein>